<dbReference type="RefSeq" id="WP_176522142.1">
    <property type="nucleotide sequence ID" value="NZ_OBML01000011.1"/>
</dbReference>
<keyword evidence="8" id="KW-1185">Reference proteome</keyword>
<gene>
    <name evidence="7" type="ORF">SAMN05421512_111142</name>
</gene>
<keyword evidence="2 5" id="KW-0812">Transmembrane</keyword>
<comment type="subcellular location">
    <subcellularLocation>
        <location evidence="1">Membrane</location>
        <topology evidence="1">Multi-pass membrane protein</topology>
    </subcellularLocation>
</comment>
<accession>A0A285THG1</accession>
<evidence type="ECO:0000256" key="5">
    <source>
        <dbReference type="SAM" id="Phobius"/>
    </source>
</evidence>
<dbReference type="EMBL" id="OBML01000011">
    <property type="protein sequence ID" value="SOC21690.1"/>
    <property type="molecule type" value="Genomic_DNA"/>
</dbReference>
<sequence>MTMIERLVMELGPWIWWIGGLLLLGLEVLAPGTFFLWFGLAAILVGTLAILIEMPWQLEIVLFGVFSIVAVVAGRMYMRRQGREGDEAGLNQRGVRMVGREFVLAAPISGGQGSVRVDDSVWRVSGIDCPAGTRIRVAAVDGSTLVVTPVGE</sequence>
<dbReference type="InterPro" id="IPR012340">
    <property type="entry name" value="NA-bd_OB-fold"/>
</dbReference>
<evidence type="ECO:0000256" key="3">
    <source>
        <dbReference type="ARBA" id="ARBA00022989"/>
    </source>
</evidence>
<dbReference type="AlphaFoldDB" id="A0A285THG1"/>
<organism evidence="7 8">
    <name type="scientific">Stappia indica</name>
    <dbReference type="NCBI Taxonomy" id="538381"/>
    <lineage>
        <taxon>Bacteria</taxon>
        <taxon>Pseudomonadati</taxon>
        <taxon>Pseudomonadota</taxon>
        <taxon>Alphaproteobacteria</taxon>
        <taxon>Hyphomicrobiales</taxon>
        <taxon>Stappiaceae</taxon>
        <taxon>Stappia</taxon>
    </lineage>
</organism>
<evidence type="ECO:0000313" key="7">
    <source>
        <dbReference type="EMBL" id="SOC21690.1"/>
    </source>
</evidence>
<dbReference type="Gene3D" id="2.40.50.140">
    <property type="entry name" value="Nucleic acid-binding proteins"/>
    <property type="match status" value="1"/>
</dbReference>
<dbReference type="Pfam" id="PF01957">
    <property type="entry name" value="NfeD"/>
    <property type="match status" value="1"/>
</dbReference>
<evidence type="ECO:0000259" key="6">
    <source>
        <dbReference type="Pfam" id="PF01957"/>
    </source>
</evidence>
<feature type="transmembrane region" description="Helical" evidence="5">
    <location>
        <begin position="60"/>
        <end position="78"/>
    </location>
</feature>
<dbReference type="GO" id="GO:0005886">
    <property type="term" value="C:plasma membrane"/>
    <property type="evidence" value="ECO:0007669"/>
    <property type="project" value="TreeGrafter"/>
</dbReference>
<keyword evidence="4 5" id="KW-0472">Membrane</keyword>
<dbReference type="PANTHER" id="PTHR33507">
    <property type="entry name" value="INNER MEMBRANE PROTEIN YBBJ"/>
    <property type="match status" value="1"/>
</dbReference>
<protein>
    <recommendedName>
        <fullName evidence="6">NfeD-like C-terminal domain-containing protein</fullName>
    </recommendedName>
</protein>
<keyword evidence="3 5" id="KW-1133">Transmembrane helix</keyword>
<name>A0A285THG1_9HYPH</name>
<evidence type="ECO:0000256" key="4">
    <source>
        <dbReference type="ARBA" id="ARBA00023136"/>
    </source>
</evidence>
<dbReference type="STRING" id="538381.GCA_001696535_01707"/>
<feature type="transmembrane region" description="Helical" evidence="5">
    <location>
        <begin position="14"/>
        <end position="30"/>
    </location>
</feature>
<evidence type="ECO:0000256" key="1">
    <source>
        <dbReference type="ARBA" id="ARBA00004141"/>
    </source>
</evidence>
<proteinExistence type="predicted"/>
<dbReference type="PANTHER" id="PTHR33507:SF3">
    <property type="entry name" value="INNER MEMBRANE PROTEIN YBBJ"/>
    <property type="match status" value="1"/>
</dbReference>
<reference evidence="7 8" key="1">
    <citation type="submission" date="2017-08" db="EMBL/GenBank/DDBJ databases">
        <authorList>
            <person name="de Groot N.N."/>
        </authorList>
    </citation>
    <scope>NUCLEOTIDE SEQUENCE [LARGE SCALE GENOMIC DNA]</scope>
    <source>
        <strain evidence="7 8">USBA 352</strain>
    </source>
</reference>
<dbReference type="InterPro" id="IPR002810">
    <property type="entry name" value="NfeD-like_C"/>
</dbReference>
<dbReference type="InterPro" id="IPR052165">
    <property type="entry name" value="Membrane_assoc_protease"/>
</dbReference>
<feature type="domain" description="NfeD-like C-terminal" evidence="6">
    <location>
        <begin position="96"/>
        <end position="149"/>
    </location>
</feature>
<evidence type="ECO:0000256" key="2">
    <source>
        <dbReference type="ARBA" id="ARBA00022692"/>
    </source>
</evidence>
<evidence type="ECO:0000313" key="8">
    <source>
        <dbReference type="Proteomes" id="UP000219331"/>
    </source>
</evidence>
<dbReference type="Proteomes" id="UP000219331">
    <property type="component" value="Unassembled WGS sequence"/>
</dbReference>